<evidence type="ECO:0000256" key="1">
    <source>
        <dbReference type="ARBA" id="ARBA00008664"/>
    </source>
</evidence>
<dbReference type="RefSeq" id="XP_026744484.1">
    <property type="nucleotide sequence ID" value="XM_026888683.1"/>
</dbReference>
<dbReference type="SMART" id="SM00155">
    <property type="entry name" value="PLDc"/>
    <property type="match status" value="2"/>
</dbReference>
<dbReference type="InterPro" id="IPR001736">
    <property type="entry name" value="PLipase_D/transphosphatidylase"/>
</dbReference>
<sequence length="587" mass="66752">MPSWWDYLHFNRQYQNKRNLEEGLFQIASQTCNILVKVNNTNNINLTRNNRSDEYGCAGPPKGKSSMQICVPKFRKNSITSGCNPGLSTVLESGSVGNASSSDEELEQWEQIFMMRDENGNSYNDKRKKRSIWCRPSCIPVSIVIVLIVLVVLVPLLDQPNIVQMNATSAPISLHCSDECRLSLVESIPEGHMYPPNVTHLPTKNVWLDLIDEAQTQIEIASFYWSLRYNEEYPYNSSIEGEQVFQALYAAGSKRNIDLKIAQNWPSKQFPNVDTEYLVKKKAAQVRSLNFSKLLGNGILHTKFWIIDRKHFYIGSANMDWRALTQVKELGIVALNCSCLASDLGKVFDVYWSLGAPDAVVPDSWPDELSTDINMEHPINISDPQHSYGAFITSSPPPFSPTGRTNDDAAIVSIIDSAEEFVYISVMDYEPMCTFTHKLLFWPNIDDAIRKAALENNVKVKLLISWWKHSSPAEDHFLRSLTDLSQAYPKVDLQVKRFVVPSTPEQDKIPYARVNHNKYMVTDRSAYIGTSNWSGDYFTTTAGVAFVFQDLNTEGSLQNITRDIRKDLQEVFERDWNSPYAVPLRRL</sequence>
<keyword evidence="2" id="KW-0472">Membrane</keyword>
<feature type="domain" description="PLD phosphodiesterase" evidence="3">
    <location>
        <begin position="296"/>
        <end position="323"/>
    </location>
</feature>
<dbReference type="AlphaFoldDB" id="A0A7E5WVC6"/>
<feature type="transmembrane region" description="Helical" evidence="2">
    <location>
        <begin position="137"/>
        <end position="157"/>
    </location>
</feature>
<dbReference type="InterPro" id="IPR032803">
    <property type="entry name" value="PLDc_3"/>
</dbReference>
<protein>
    <submittedName>
        <fullName evidence="5">Phospholipase D3-like isoform X1</fullName>
    </submittedName>
</protein>
<dbReference type="InParanoid" id="A0A7E5WVC6"/>
<evidence type="ECO:0000313" key="4">
    <source>
        <dbReference type="Proteomes" id="UP000322000"/>
    </source>
</evidence>
<dbReference type="GeneID" id="113505848"/>
<dbReference type="FunCoup" id="A0A7E5WVC6">
    <property type="interactions" value="273"/>
</dbReference>
<keyword evidence="2" id="KW-1133">Transmembrane helix</keyword>
<name>A0A7E5WVC6_TRINI</name>
<gene>
    <name evidence="5" type="primary">LOC113505848</name>
</gene>
<dbReference type="Proteomes" id="UP000322000">
    <property type="component" value="Chromosome 27"/>
</dbReference>
<dbReference type="PANTHER" id="PTHR10185:SF17">
    <property type="entry name" value="GM01519P-RELATED"/>
    <property type="match status" value="1"/>
</dbReference>
<dbReference type="Pfam" id="PF00614">
    <property type="entry name" value="PLDc"/>
    <property type="match status" value="1"/>
</dbReference>
<dbReference type="InterPro" id="IPR050874">
    <property type="entry name" value="Diverse_PLD-related"/>
</dbReference>
<evidence type="ECO:0000256" key="2">
    <source>
        <dbReference type="SAM" id="Phobius"/>
    </source>
</evidence>
<proteinExistence type="inferred from homology"/>
<dbReference type="PROSITE" id="PS50035">
    <property type="entry name" value="PLD"/>
    <property type="match status" value="2"/>
</dbReference>
<feature type="domain" description="PLD phosphodiesterase" evidence="3">
    <location>
        <begin position="511"/>
        <end position="537"/>
    </location>
</feature>
<dbReference type="Pfam" id="PF13918">
    <property type="entry name" value="PLDc_3"/>
    <property type="match status" value="1"/>
</dbReference>
<comment type="similarity">
    <text evidence="1">Belongs to the phospholipase D family.</text>
</comment>
<evidence type="ECO:0000259" key="3">
    <source>
        <dbReference type="PROSITE" id="PS50035"/>
    </source>
</evidence>
<dbReference type="GO" id="GO:0003824">
    <property type="term" value="F:catalytic activity"/>
    <property type="evidence" value="ECO:0007669"/>
    <property type="project" value="InterPro"/>
</dbReference>
<dbReference type="SUPFAM" id="SSF56024">
    <property type="entry name" value="Phospholipase D/nuclease"/>
    <property type="match status" value="2"/>
</dbReference>
<dbReference type="CDD" id="cd09106">
    <property type="entry name" value="PLDc_vPLD3_4_5_like_1"/>
    <property type="match status" value="1"/>
</dbReference>
<dbReference type="Gene3D" id="3.30.870.10">
    <property type="entry name" value="Endonuclease Chain A"/>
    <property type="match status" value="2"/>
</dbReference>
<organism evidence="4 5">
    <name type="scientific">Trichoplusia ni</name>
    <name type="common">Cabbage looper</name>
    <dbReference type="NCBI Taxonomy" id="7111"/>
    <lineage>
        <taxon>Eukaryota</taxon>
        <taxon>Metazoa</taxon>
        <taxon>Ecdysozoa</taxon>
        <taxon>Arthropoda</taxon>
        <taxon>Hexapoda</taxon>
        <taxon>Insecta</taxon>
        <taxon>Pterygota</taxon>
        <taxon>Neoptera</taxon>
        <taxon>Endopterygota</taxon>
        <taxon>Lepidoptera</taxon>
        <taxon>Glossata</taxon>
        <taxon>Ditrysia</taxon>
        <taxon>Noctuoidea</taxon>
        <taxon>Noctuidae</taxon>
        <taxon>Plusiinae</taxon>
        <taxon>Trichoplusia</taxon>
    </lineage>
</organism>
<dbReference type="CDD" id="cd09107">
    <property type="entry name" value="PLDc_vPLD3_4_5_like_2"/>
    <property type="match status" value="1"/>
</dbReference>
<dbReference type="OrthoDB" id="1923775at2759"/>
<accession>A0A7E5WVC6</accession>
<evidence type="ECO:0000313" key="5">
    <source>
        <dbReference type="RefSeq" id="XP_026744484.1"/>
    </source>
</evidence>
<reference evidence="5" key="1">
    <citation type="submission" date="2025-08" db="UniProtKB">
        <authorList>
            <consortium name="RefSeq"/>
        </authorList>
    </citation>
    <scope>IDENTIFICATION</scope>
</reference>
<keyword evidence="4" id="KW-1185">Reference proteome</keyword>
<keyword evidence="2" id="KW-0812">Transmembrane</keyword>
<dbReference type="KEGG" id="tnl:113505848"/>
<dbReference type="PANTHER" id="PTHR10185">
    <property type="entry name" value="PHOSPHOLIPASE D - RELATED"/>
    <property type="match status" value="1"/>
</dbReference>